<evidence type="ECO:0000256" key="7">
    <source>
        <dbReference type="ARBA" id="ARBA00022741"/>
    </source>
</evidence>
<sequence length="86" mass="9248">MIIGVILFAIATYISDSVGEMTLLVLPVLVCWLIEIINTAIEAVADAVSEEFDANIKIAKDLGSLAVLTGYVILAFVWGVVLYGKF</sequence>
<evidence type="ECO:0000256" key="10">
    <source>
        <dbReference type="ARBA" id="ARBA00022989"/>
    </source>
</evidence>
<dbReference type="Pfam" id="PF01219">
    <property type="entry name" value="DAGK_prokar"/>
    <property type="match status" value="1"/>
</dbReference>
<comment type="caution">
    <text evidence="20">The sequence shown here is derived from an EMBL/GenBank/DDBJ whole genome shotgun (WGS) entry which is preliminary data.</text>
</comment>
<accession>A0A937L5H5</accession>
<dbReference type="GO" id="GO:0005524">
    <property type="term" value="F:ATP binding"/>
    <property type="evidence" value="ECO:0007669"/>
    <property type="project" value="UniProtKB-KW"/>
</dbReference>
<dbReference type="GO" id="GO:0008654">
    <property type="term" value="P:phospholipid biosynthetic process"/>
    <property type="evidence" value="ECO:0007669"/>
    <property type="project" value="UniProtKB-KW"/>
</dbReference>
<keyword evidence="14" id="KW-1208">Phospholipid metabolism</keyword>
<keyword evidence="18" id="KW-0460">Magnesium</keyword>
<evidence type="ECO:0000256" key="3">
    <source>
        <dbReference type="ARBA" id="ARBA00022475"/>
    </source>
</evidence>
<keyword evidence="18" id="KW-0479">Metal-binding</keyword>
<feature type="transmembrane region" description="Helical" evidence="19">
    <location>
        <begin position="62"/>
        <end position="83"/>
    </location>
</feature>
<feature type="binding site" evidence="18">
    <location>
        <position position="42"/>
    </location>
    <ligand>
        <name>a divalent metal cation</name>
        <dbReference type="ChEBI" id="CHEBI:60240"/>
    </ligand>
</feature>
<keyword evidence="6 19" id="KW-0812">Transmembrane</keyword>
<keyword evidence="13" id="KW-0594">Phospholipid biosynthesis</keyword>
<proteinExistence type="inferred from homology"/>
<feature type="binding site" evidence="16">
    <location>
        <position position="64"/>
    </location>
    <ligand>
        <name>substrate</name>
    </ligand>
</feature>
<evidence type="ECO:0000256" key="4">
    <source>
        <dbReference type="ARBA" id="ARBA00022516"/>
    </source>
</evidence>
<comment type="subcellular location">
    <subcellularLocation>
        <location evidence="1">Cell membrane</location>
        <topology evidence="1">Multi-pass membrane protein</topology>
    </subcellularLocation>
</comment>
<feature type="binding site" evidence="17">
    <location>
        <begin position="60"/>
        <end position="61"/>
    </location>
    <ligand>
        <name>ATP</name>
        <dbReference type="ChEBI" id="CHEBI:30616"/>
    </ligand>
</feature>
<feature type="binding site" evidence="16">
    <location>
        <position position="35"/>
    </location>
    <ligand>
        <name>substrate</name>
    </ligand>
</feature>
<protein>
    <submittedName>
        <fullName evidence="20">Diacylglycerol kinase</fullName>
    </submittedName>
</protein>
<keyword evidence="10 19" id="KW-1133">Transmembrane helix</keyword>
<evidence type="ECO:0000256" key="16">
    <source>
        <dbReference type="PIRSR" id="PIRSR600829-2"/>
    </source>
</evidence>
<dbReference type="InterPro" id="IPR000829">
    <property type="entry name" value="DAGK"/>
</dbReference>
<gene>
    <name evidence="20" type="ORF">ISQ19_04335</name>
</gene>
<keyword evidence="7 17" id="KW-0547">Nucleotide-binding</keyword>
<evidence type="ECO:0000313" key="21">
    <source>
        <dbReference type="Proteomes" id="UP000785783"/>
    </source>
</evidence>
<dbReference type="InterPro" id="IPR036945">
    <property type="entry name" value="DAGK_sf"/>
</dbReference>
<keyword evidence="4" id="KW-0444">Lipid biosynthesis</keyword>
<evidence type="ECO:0000256" key="13">
    <source>
        <dbReference type="ARBA" id="ARBA00023209"/>
    </source>
</evidence>
<dbReference type="PANTHER" id="PTHR34299">
    <property type="entry name" value="DIACYLGLYCEROL KINASE"/>
    <property type="match status" value="1"/>
</dbReference>
<evidence type="ECO:0000256" key="2">
    <source>
        <dbReference type="ARBA" id="ARBA00005967"/>
    </source>
</evidence>
<evidence type="ECO:0000256" key="8">
    <source>
        <dbReference type="ARBA" id="ARBA00022777"/>
    </source>
</evidence>
<keyword evidence="8 20" id="KW-0418">Kinase</keyword>
<comment type="cofactor">
    <cofactor evidence="18">
        <name>Mg(2+)</name>
        <dbReference type="ChEBI" id="CHEBI:18420"/>
    </cofactor>
    <text evidence="18">Mn(2+), Zn(2+), Cd(2+) and Co(2+) support activity to lesser extents.</text>
</comment>
<keyword evidence="3" id="KW-1003">Cell membrane</keyword>
<keyword evidence="5" id="KW-0808">Transferase</keyword>
<evidence type="ECO:0000256" key="6">
    <source>
        <dbReference type="ARBA" id="ARBA00022692"/>
    </source>
</evidence>
<comment type="similarity">
    <text evidence="2">Belongs to the bacterial diacylglycerol kinase family.</text>
</comment>
<feature type="active site" description="Proton acceptor" evidence="15">
    <location>
        <position position="35"/>
    </location>
</feature>
<keyword evidence="11" id="KW-0443">Lipid metabolism</keyword>
<dbReference type="PANTHER" id="PTHR34299:SF1">
    <property type="entry name" value="DIACYLGLYCEROL KINASE"/>
    <property type="match status" value="1"/>
</dbReference>
<dbReference type="GO" id="GO:0046872">
    <property type="term" value="F:metal ion binding"/>
    <property type="evidence" value="ECO:0007669"/>
    <property type="project" value="UniProtKB-KW"/>
</dbReference>
<reference evidence="20" key="1">
    <citation type="submission" date="2020-10" db="EMBL/GenBank/DDBJ databases">
        <title>Microbiome of the Black Sea water column analyzed by genome centric metagenomics.</title>
        <authorList>
            <person name="Cabello-Yeves P.J."/>
            <person name="Callieri C."/>
            <person name="Picazo A."/>
            <person name="Mehrshad M."/>
            <person name="Haro-Moreno J.M."/>
            <person name="Roda-Garcia J."/>
            <person name="Dzembekova N."/>
            <person name="Slabakova V."/>
            <person name="Slabakova N."/>
            <person name="Moncheva S."/>
            <person name="Rodriguez-Valera F."/>
        </authorList>
    </citation>
    <scope>NUCLEOTIDE SEQUENCE</scope>
    <source>
        <strain evidence="20">BS307-5m-G5</strain>
    </source>
</reference>
<dbReference type="Gene3D" id="1.10.287.3610">
    <property type="match status" value="1"/>
</dbReference>
<evidence type="ECO:0000256" key="18">
    <source>
        <dbReference type="PIRSR" id="PIRSR600829-4"/>
    </source>
</evidence>
<dbReference type="AlphaFoldDB" id="A0A937L5H5"/>
<evidence type="ECO:0000256" key="12">
    <source>
        <dbReference type="ARBA" id="ARBA00023136"/>
    </source>
</evidence>
<dbReference type="GO" id="GO:0005886">
    <property type="term" value="C:plasma membrane"/>
    <property type="evidence" value="ECO:0007669"/>
    <property type="project" value="UniProtKB-SubCell"/>
</dbReference>
<organism evidence="20 21">
    <name type="scientific">PS1 clade bacterium</name>
    <dbReference type="NCBI Taxonomy" id="2175152"/>
    <lineage>
        <taxon>Bacteria</taxon>
        <taxon>Pseudomonadati</taxon>
        <taxon>Pseudomonadota</taxon>
        <taxon>Alphaproteobacteria</taxon>
        <taxon>PS1 clade</taxon>
    </lineage>
</organism>
<evidence type="ECO:0000256" key="17">
    <source>
        <dbReference type="PIRSR" id="PIRSR600829-3"/>
    </source>
</evidence>
<evidence type="ECO:0000256" key="15">
    <source>
        <dbReference type="PIRSR" id="PIRSR600829-1"/>
    </source>
</evidence>
<dbReference type="EMBL" id="JADHOK010000047">
    <property type="protein sequence ID" value="MBL6761907.1"/>
    <property type="molecule type" value="Genomic_DNA"/>
</dbReference>
<evidence type="ECO:0000256" key="5">
    <source>
        <dbReference type="ARBA" id="ARBA00022679"/>
    </source>
</evidence>
<evidence type="ECO:0000256" key="1">
    <source>
        <dbReference type="ARBA" id="ARBA00004651"/>
    </source>
</evidence>
<feature type="binding site" evidence="17">
    <location>
        <position position="42"/>
    </location>
    <ligand>
        <name>ATP</name>
        <dbReference type="ChEBI" id="CHEBI:30616"/>
    </ligand>
</feature>
<name>A0A937L5H5_9PROT</name>
<evidence type="ECO:0000256" key="11">
    <source>
        <dbReference type="ARBA" id="ARBA00023098"/>
    </source>
</evidence>
<evidence type="ECO:0000256" key="9">
    <source>
        <dbReference type="ARBA" id="ARBA00022840"/>
    </source>
</evidence>
<evidence type="ECO:0000256" key="19">
    <source>
        <dbReference type="SAM" id="Phobius"/>
    </source>
</evidence>
<keyword evidence="12 19" id="KW-0472">Membrane</keyword>
<keyword evidence="9 17" id="KW-0067">ATP-binding</keyword>
<dbReference type="GO" id="GO:0016301">
    <property type="term" value="F:kinase activity"/>
    <property type="evidence" value="ECO:0007669"/>
    <property type="project" value="UniProtKB-KW"/>
</dbReference>
<evidence type="ECO:0000313" key="20">
    <source>
        <dbReference type="EMBL" id="MBL6761907.1"/>
    </source>
</evidence>
<dbReference type="Proteomes" id="UP000785783">
    <property type="component" value="Unassembled WGS sequence"/>
</dbReference>
<evidence type="ECO:0000256" key="14">
    <source>
        <dbReference type="ARBA" id="ARBA00023264"/>
    </source>
</evidence>